<dbReference type="Proteomes" id="UP000001640">
    <property type="component" value="Chromosome 2"/>
</dbReference>
<sequence length="316" mass="35359">MWWYYAGIVTAIMMTTYMAATRSRKRQEKDVLPLFNDVVKTGNMGFHEGANIQVRVKYFNSSHIIGRIVGVDKEHVHPVWRVNDTVVFPIVDVPFPSRSVMYLDTNDVLLRVDGGSVSDDDLVQFLGTMSGGRWLEALNHHCKPGQFVLFPLLNNEEDLVAVRIASLCGARAVAMTNDFSGLGPLFLRLGGEKLFSQGDDEGVLQWTQGGVHVVLQDISLVPHVSLKWLRKLGKLVLSFSDPGKVRRDGVQPVSDVFQQVTDSISIIGAHDASRKSYRQLLRFCQTGQLQFPIDRIPLRQFLQGSRTLRPSQVVAV</sequence>
<dbReference type="Gene3D" id="3.90.180.10">
    <property type="entry name" value="Medium-chain alcohol dehydrogenases, catalytic domain"/>
    <property type="match status" value="1"/>
</dbReference>
<protein>
    <submittedName>
        <fullName evidence="1">Uncharacterized protein</fullName>
    </submittedName>
</protein>
<proteinExistence type="predicted"/>
<reference key="2">
    <citation type="submission" date="2011-08" db="EMBL/GenBank/DDBJ databases">
        <title>Genome sequence of Naumovozyma castellii.</title>
        <authorList>
            <person name="Gordon J.L."/>
            <person name="Armisen D."/>
            <person name="Proux-Wera E."/>
            <person name="OhEigeartaigh S.S."/>
            <person name="Byrne K.P."/>
            <person name="Wolfe K.H."/>
        </authorList>
    </citation>
    <scope>NUCLEOTIDE SEQUENCE</scope>
    <source>
        <strain>Type strain:CBS 4309</strain>
    </source>
</reference>
<evidence type="ECO:0000313" key="1">
    <source>
        <dbReference type="EMBL" id="CCC68623.1"/>
    </source>
</evidence>
<dbReference type="Gene3D" id="3.40.50.720">
    <property type="entry name" value="NAD(P)-binding Rossmann-like Domain"/>
    <property type="match status" value="1"/>
</dbReference>
<organism evidence="1 2">
    <name type="scientific">Naumovozyma castellii</name>
    <name type="common">Yeast</name>
    <name type="synonym">Saccharomyces castellii</name>
    <dbReference type="NCBI Taxonomy" id="27288"/>
    <lineage>
        <taxon>Eukaryota</taxon>
        <taxon>Fungi</taxon>
        <taxon>Dikarya</taxon>
        <taxon>Ascomycota</taxon>
        <taxon>Saccharomycotina</taxon>
        <taxon>Saccharomycetes</taxon>
        <taxon>Saccharomycetales</taxon>
        <taxon>Saccharomycetaceae</taxon>
        <taxon>Naumovozyma</taxon>
    </lineage>
</organism>
<dbReference type="RefSeq" id="XP_003674995.1">
    <property type="nucleotide sequence ID" value="XM_003674947.1"/>
</dbReference>
<evidence type="ECO:0000313" key="2">
    <source>
        <dbReference type="Proteomes" id="UP000001640"/>
    </source>
</evidence>
<dbReference type="InParanoid" id="G0V9K7"/>
<gene>
    <name evidence="1" type="primary">NCAS0B05390</name>
    <name evidence="1" type="ordered locus">NCAS_0B05390</name>
</gene>
<dbReference type="GeneID" id="96902181"/>
<dbReference type="OMA" id="PIWEIND"/>
<name>G0V9K7_NAUCA</name>
<dbReference type="HOGENOM" id="CLU_880253_0_0_1"/>
<dbReference type="KEGG" id="ncs:NCAS_0B05390"/>
<dbReference type="AlphaFoldDB" id="G0V9K7"/>
<accession>G0V9K7</accession>
<reference evidence="1 2" key="1">
    <citation type="journal article" date="2011" name="Proc. Natl. Acad. Sci. U.S.A.">
        <title>Evolutionary erosion of yeast sex chromosomes by mating-type switching accidents.</title>
        <authorList>
            <person name="Gordon J.L."/>
            <person name="Armisen D."/>
            <person name="Proux-Wera E."/>
            <person name="Oheigeartaigh S.S."/>
            <person name="Byrne K.P."/>
            <person name="Wolfe K.H."/>
        </authorList>
    </citation>
    <scope>NUCLEOTIDE SEQUENCE [LARGE SCALE GENOMIC DNA]</scope>
    <source>
        <strain evidence="2">ATCC 76901 / BCRC 22586 / CBS 4309 / NBRC 1992 / NRRL Y-12630</strain>
    </source>
</reference>
<dbReference type="EMBL" id="HE576753">
    <property type="protein sequence ID" value="CCC68623.1"/>
    <property type="molecule type" value="Genomic_DNA"/>
</dbReference>
<keyword evidence="2" id="KW-1185">Reference proteome</keyword>